<accession>A0ABY6G3P0</accession>
<dbReference type="PROSITE" id="PS51186">
    <property type="entry name" value="GNAT"/>
    <property type="match status" value="1"/>
</dbReference>
<dbReference type="SUPFAM" id="SSF55729">
    <property type="entry name" value="Acyl-CoA N-acyltransferases (Nat)"/>
    <property type="match status" value="1"/>
</dbReference>
<evidence type="ECO:0000313" key="3">
    <source>
        <dbReference type="Proteomes" id="UP001164305"/>
    </source>
</evidence>
<dbReference type="Pfam" id="PF00583">
    <property type="entry name" value="Acetyltransf_1"/>
    <property type="match status" value="1"/>
</dbReference>
<name>A0ABY6G3P0_9MICO</name>
<dbReference type="RefSeq" id="WP_263594935.1">
    <property type="nucleotide sequence ID" value="NZ_CP107020.1"/>
</dbReference>
<keyword evidence="3" id="KW-1185">Reference proteome</keyword>
<proteinExistence type="predicted"/>
<evidence type="ECO:0000313" key="2">
    <source>
        <dbReference type="EMBL" id="UYG17727.1"/>
    </source>
</evidence>
<gene>
    <name evidence="2" type="ORF">BRM3_04715</name>
</gene>
<reference evidence="2" key="1">
    <citation type="submission" date="2022-10" db="EMBL/GenBank/DDBJ databases">
        <title>Whole-Genome Sequencing of Brachybacterium huguangmaarense BRM-3, Isolated from Betula schmidtii.</title>
        <authorList>
            <person name="Haam D."/>
        </authorList>
    </citation>
    <scope>NUCLEOTIDE SEQUENCE</scope>
    <source>
        <strain evidence="2">BRM-3</strain>
    </source>
</reference>
<evidence type="ECO:0000259" key="1">
    <source>
        <dbReference type="PROSITE" id="PS51186"/>
    </source>
</evidence>
<feature type="domain" description="N-acetyltransferase" evidence="1">
    <location>
        <begin position="5"/>
        <end position="170"/>
    </location>
</feature>
<dbReference type="EMBL" id="CP107020">
    <property type="protein sequence ID" value="UYG17727.1"/>
    <property type="molecule type" value="Genomic_DNA"/>
</dbReference>
<dbReference type="InterPro" id="IPR000182">
    <property type="entry name" value="GNAT_dom"/>
</dbReference>
<dbReference type="Proteomes" id="UP001164305">
    <property type="component" value="Chromosome"/>
</dbReference>
<protein>
    <submittedName>
        <fullName evidence="2">GNAT family N-acetyltransferase</fullName>
    </submittedName>
</protein>
<sequence>MTARFTIDLPVLADAPALAAVHVQAWREAYAGLLPATFFDEAARERREQMWTATLSTSSPATIRERLRIARDARGTAAGFLLVGDARDDDAPVPLELQALNLATALYGSGAARALVTELLGDRAAYLWVADPNPRAQRFYAKVGFVPDGAEKRDPGLEDLREIRMTRLVTSRS</sequence>
<dbReference type="Gene3D" id="3.40.630.30">
    <property type="match status" value="1"/>
</dbReference>
<dbReference type="InterPro" id="IPR016181">
    <property type="entry name" value="Acyl_CoA_acyltransferase"/>
</dbReference>
<organism evidence="2 3">
    <name type="scientific">Brachybacterium huguangmaarense</name>
    <dbReference type="NCBI Taxonomy" id="1652028"/>
    <lineage>
        <taxon>Bacteria</taxon>
        <taxon>Bacillati</taxon>
        <taxon>Actinomycetota</taxon>
        <taxon>Actinomycetes</taxon>
        <taxon>Micrococcales</taxon>
        <taxon>Dermabacteraceae</taxon>
        <taxon>Brachybacterium</taxon>
    </lineage>
</organism>